<evidence type="ECO:0000313" key="3">
    <source>
        <dbReference type="Proteomes" id="UP000019681"/>
    </source>
</evidence>
<dbReference type="SUPFAM" id="SSF55008">
    <property type="entry name" value="HMA, heavy metal-associated domain"/>
    <property type="match status" value="1"/>
</dbReference>
<sequence>MKECVFKIPSMHDETSAKDIRSAVVGIRGVEDVDVDYEDSRINVYYDENQVIKDKIKLVIEKKGYKTKIM</sequence>
<evidence type="ECO:0000313" key="2">
    <source>
        <dbReference type="EMBL" id="EYE89042.1"/>
    </source>
</evidence>
<keyword evidence="3" id="KW-1185">Reference proteome</keyword>
<dbReference type="PROSITE" id="PS50846">
    <property type="entry name" value="HMA_2"/>
    <property type="match status" value="1"/>
</dbReference>
<feature type="domain" description="HMA" evidence="1">
    <location>
        <begin position="2"/>
        <end position="68"/>
    </location>
</feature>
<dbReference type="RefSeq" id="WP_035378502.1">
    <property type="nucleotide sequence ID" value="NZ_AZQP01000009.1"/>
</dbReference>
<dbReference type="Pfam" id="PF00403">
    <property type="entry name" value="HMA"/>
    <property type="match status" value="1"/>
</dbReference>
<protein>
    <submittedName>
        <fullName evidence="2">Copper ion binding protein</fullName>
    </submittedName>
</protein>
<name>A0A017RWM4_9CLOT</name>
<accession>A0A017RWM4</accession>
<organism evidence="2 3">
    <name type="scientific">Fervidicella metallireducens AeB</name>
    <dbReference type="NCBI Taxonomy" id="1403537"/>
    <lineage>
        <taxon>Bacteria</taxon>
        <taxon>Bacillati</taxon>
        <taxon>Bacillota</taxon>
        <taxon>Clostridia</taxon>
        <taxon>Eubacteriales</taxon>
        <taxon>Clostridiaceae</taxon>
        <taxon>Fervidicella</taxon>
    </lineage>
</organism>
<dbReference type="GO" id="GO:0046872">
    <property type="term" value="F:metal ion binding"/>
    <property type="evidence" value="ECO:0007669"/>
    <property type="project" value="InterPro"/>
</dbReference>
<dbReference type="OrthoDB" id="9813965at2"/>
<dbReference type="STRING" id="1403537.Q428_04350"/>
<comment type="caution">
    <text evidence="2">The sequence shown here is derived from an EMBL/GenBank/DDBJ whole genome shotgun (WGS) entry which is preliminary data.</text>
</comment>
<dbReference type="Proteomes" id="UP000019681">
    <property type="component" value="Unassembled WGS sequence"/>
</dbReference>
<dbReference type="Gene3D" id="3.30.70.100">
    <property type="match status" value="1"/>
</dbReference>
<dbReference type="CDD" id="cd00371">
    <property type="entry name" value="HMA"/>
    <property type="match status" value="1"/>
</dbReference>
<reference evidence="2 3" key="1">
    <citation type="journal article" date="2014" name="Genome Announc.">
        <title>Draft Genome Sequence of Fervidicella metallireducens Strain AeBT, an Iron-Reducing Thermoanaerobe from the Great Artesian Basin.</title>
        <authorList>
            <person name="Patel B.K."/>
        </authorList>
    </citation>
    <scope>NUCLEOTIDE SEQUENCE [LARGE SCALE GENOMIC DNA]</scope>
    <source>
        <strain evidence="2 3">AeB</strain>
    </source>
</reference>
<dbReference type="AlphaFoldDB" id="A0A017RWM4"/>
<dbReference type="InterPro" id="IPR006121">
    <property type="entry name" value="HMA_dom"/>
</dbReference>
<gene>
    <name evidence="2" type="ORF">Q428_04350</name>
</gene>
<evidence type="ECO:0000259" key="1">
    <source>
        <dbReference type="PROSITE" id="PS50846"/>
    </source>
</evidence>
<proteinExistence type="predicted"/>
<dbReference type="InterPro" id="IPR036163">
    <property type="entry name" value="HMA_dom_sf"/>
</dbReference>
<dbReference type="EMBL" id="AZQP01000009">
    <property type="protein sequence ID" value="EYE89042.1"/>
    <property type="molecule type" value="Genomic_DNA"/>
</dbReference>